<proteinExistence type="predicted"/>
<keyword evidence="2" id="KW-1185">Reference proteome</keyword>
<accession>A0A2S1R7E1</accession>
<dbReference type="EMBL" id="CP015449">
    <property type="protein sequence ID" value="AWH92192.1"/>
    <property type="molecule type" value="Genomic_DNA"/>
</dbReference>
<dbReference type="AlphaFoldDB" id="A0A2S1R7E1"/>
<organism evidence="1 2">
    <name type="scientific">Dietzia lutea</name>
    <dbReference type="NCBI Taxonomy" id="546160"/>
    <lineage>
        <taxon>Bacteria</taxon>
        <taxon>Bacillati</taxon>
        <taxon>Actinomycetota</taxon>
        <taxon>Actinomycetes</taxon>
        <taxon>Mycobacteriales</taxon>
        <taxon>Dietziaceae</taxon>
        <taxon>Dietzia</taxon>
    </lineage>
</organism>
<protein>
    <submittedName>
        <fullName evidence="1">Uncharacterized protein</fullName>
    </submittedName>
</protein>
<sequence>MRFETQPRSSPATGQIAAVPVPDRSAGVMSVADDEYMTATPRLHHPTTVGRADVASMRGRVVDRRHITGVLADLRRTAADSYEVTLVLGGGDDIERYVIRGVREDESLHLHA</sequence>
<gene>
    <name evidence="1" type="ORF">A6035_08450</name>
</gene>
<dbReference type="KEGG" id="dlu:A6035_08450"/>
<dbReference type="Proteomes" id="UP000244928">
    <property type="component" value="Chromosome"/>
</dbReference>
<reference evidence="1 2" key="1">
    <citation type="submission" date="2016-04" db="EMBL/GenBank/DDBJ databases">
        <title>Complete genome sequence of Dietzia lutea YIM 80766T, a strain isolated from desert soil in Egypt.</title>
        <authorList>
            <person name="Zhao J."/>
            <person name="Hu B."/>
            <person name="Geng S."/>
            <person name="Nie Y."/>
            <person name="Tang Y."/>
        </authorList>
    </citation>
    <scope>NUCLEOTIDE SEQUENCE [LARGE SCALE GENOMIC DNA]</scope>
    <source>
        <strain evidence="1 2">YIM 80766</strain>
    </source>
</reference>
<evidence type="ECO:0000313" key="1">
    <source>
        <dbReference type="EMBL" id="AWH92192.1"/>
    </source>
</evidence>
<name>A0A2S1R7E1_9ACTN</name>
<evidence type="ECO:0000313" key="2">
    <source>
        <dbReference type="Proteomes" id="UP000244928"/>
    </source>
</evidence>